<dbReference type="GO" id="GO:0004674">
    <property type="term" value="F:protein serine/threonine kinase activity"/>
    <property type="evidence" value="ECO:0007669"/>
    <property type="project" value="UniProtKB-KW"/>
</dbReference>
<proteinExistence type="inferred from homology"/>
<accession>A0A7J6Q9M7</accession>
<feature type="region of interest" description="Disordered" evidence="17">
    <location>
        <begin position="709"/>
        <end position="876"/>
    </location>
</feature>
<evidence type="ECO:0000256" key="3">
    <source>
        <dbReference type="ARBA" id="ARBA00011245"/>
    </source>
</evidence>
<evidence type="ECO:0000256" key="14">
    <source>
        <dbReference type="ARBA" id="ARBA00047899"/>
    </source>
</evidence>
<feature type="compositionally biased region" description="Polar residues" evidence="17">
    <location>
        <begin position="757"/>
        <end position="772"/>
    </location>
</feature>
<evidence type="ECO:0000259" key="18">
    <source>
        <dbReference type="PROSITE" id="PS50011"/>
    </source>
</evidence>
<feature type="domain" description="Protein kinase" evidence="18">
    <location>
        <begin position="182"/>
        <end position="438"/>
    </location>
</feature>
<evidence type="ECO:0000256" key="6">
    <source>
        <dbReference type="ARBA" id="ARBA00022679"/>
    </source>
</evidence>
<evidence type="ECO:0000256" key="17">
    <source>
        <dbReference type="SAM" id="MobiDB-lite"/>
    </source>
</evidence>
<dbReference type="FunFam" id="1.10.238.10:FF:000178">
    <property type="entry name" value="Calmodulin-2 A"/>
    <property type="match status" value="1"/>
</dbReference>
<keyword evidence="10" id="KW-0418">Kinase</keyword>
<keyword evidence="12 16" id="KW-0067">ATP-binding</keyword>
<comment type="catalytic activity">
    <reaction evidence="14">
        <text>L-threonyl-[protein] + ATP = O-phospho-L-threonyl-[protein] + ADP + H(+)</text>
        <dbReference type="Rhea" id="RHEA:46608"/>
        <dbReference type="Rhea" id="RHEA-COMP:11060"/>
        <dbReference type="Rhea" id="RHEA-COMP:11605"/>
        <dbReference type="ChEBI" id="CHEBI:15378"/>
        <dbReference type="ChEBI" id="CHEBI:30013"/>
        <dbReference type="ChEBI" id="CHEBI:30616"/>
        <dbReference type="ChEBI" id="CHEBI:61977"/>
        <dbReference type="ChEBI" id="CHEBI:456216"/>
        <dbReference type="EC" id="2.7.11.1"/>
    </reaction>
</comment>
<comment type="cofactor">
    <cofactor evidence="1">
        <name>Mg(2+)</name>
        <dbReference type="ChEBI" id="CHEBI:18420"/>
    </cofactor>
</comment>
<feature type="compositionally biased region" description="Basic and acidic residues" evidence="17">
    <location>
        <begin position="744"/>
        <end position="755"/>
    </location>
</feature>
<comment type="subunit">
    <text evidence="3">Monomer.</text>
</comment>
<dbReference type="SUPFAM" id="SSF47473">
    <property type="entry name" value="EF-hand"/>
    <property type="match status" value="1"/>
</dbReference>
<dbReference type="GO" id="GO:0005509">
    <property type="term" value="F:calcium ion binding"/>
    <property type="evidence" value="ECO:0007669"/>
    <property type="project" value="InterPro"/>
</dbReference>
<feature type="domain" description="EF-hand" evidence="19">
    <location>
        <begin position="551"/>
        <end position="586"/>
    </location>
</feature>
<dbReference type="InterPro" id="IPR002048">
    <property type="entry name" value="EF_hand_dom"/>
</dbReference>
<dbReference type="Gene3D" id="3.30.200.20">
    <property type="entry name" value="Phosphorylase Kinase, domain 1"/>
    <property type="match status" value="1"/>
</dbReference>
<feature type="region of interest" description="Disordered" evidence="17">
    <location>
        <begin position="619"/>
        <end position="666"/>
    </location>
</feature>
<keyword evidence="9 16" id="KW-0547">Nucleotide-binding</keyword>
<evidence type="ECO:0000256" key="4">
    <source>
        <dbReference type="ARBA" id="ARBA00012513"/>
    </source>
</evidence>
<dbReference type="SMART" id="SM00054">
    <property type="entry name" value="EFh"/>
    <property type="match status" value="3"/>
</dbReference>
<keyword evidence="11" id="KW-0106">Calcium</keyword>
<keyword evidence="7" id="KW-0479">Metal-binding</keyword>
<dbReference type="Pfam" id="PF00069">
    <property type="entry name" value="Pkinase"/>
    <property type="match status" value="1"/>
</dbReference>
<feature type="compositionally biased region" description="Basic residues" evidence="17">
    <location>
        <begin position="1"/>
        <end position="12"/>
    </location>
</feature>
<evidence type="ECO:0000313" key="21">
    <source>
        <dbReference type="Proteomes" id="UP000574390"/>
    </source>
</evidence>
<evidence type="ECO:0000259" key="19">
    <source>
        <dbReference type="PROSITE" id="PS50222"/>
    </source>
</evidence>
<dbReference type="SUPFAM" id="SSF56112">
    <property type="entry name" value="Protein kinase-like (PK-like)"/>
    <property type="match status" value="1"/>
</dbReference>
<evidence type="ECO:0000256" key="7">
    <source>
        <dbReference type="ARBA" id="ARBA00022723"/>
    </source>
</evidence>
<evidence type="ECO:0000256" key="1">
    <source>
        <dbReference type="ARBA" id="ARBA00001946"/>
    </source>
</evidence>
<dbReference type="PROSITE" id="PS50222">
    <property type="entry name" value="EF_HAND_2"/>
    <property type="match status" value="3"/>
</dbReference>
<feature type="compositionally biased region" description="Polar residues" evidence="17">
    <location>
        <begin position="17"/>
        <end position="28"/>
    </location>
</feature>
<evidence type="ECO:0000256" key="9">
    <source>
        <dbReference type="ARBA" id="ARBA00022741"/>
    </source>
</evidence>
<feature type="compositionally biased region" description="Low complexity" evidence="17">
    <location>
        <begin position="622"/>
        <end position="635"/>
    </location>
</feature>
<dbReference type="InterPro" id="IPR050205">
    <property type="entry name" value="CDPK_Ser/Thr_kinases"/>
</dbReference>
<reference evidence="20 21" key="1">
    <citation type="submission" date="2020-04" db="EMBL/GenBank/DDBJ databases">
        <title>Perkinsus olseni comparative genomics.</title>
        <authorList>
            <person name="Bogema D.R."/>
        </authorList>
    </citation>
    <scope>NUCLEOTIDE SEQUENCE [LARGE SCALE GENOMIC DNA]</scope>
    <source>
        <strain evidence="20">ATCC PRA-205</strain>
    </source>
</reference>
<dbReference type="EMBL" id="JABANM010031207">
    <property type="protein sequence ID" value="KAF4704968.1"/>
    <property type="molecule type" value="Genomic_DNA"/>
</dbReference>
<keyword evidence="6" id="KW-0808">Transferase</keyword>
<evidence type="ECO:0000256" key="13">
    <source>
        <dbReference type="ARBA" id="ARBA00024334"/>
    </source>
</evidence>
<evidence type="ECO:0000256" key="10">
    <source>
        <dbReference type="ARBA" id="ARBA00022777"/>
    </source>
</evidence>
<dbReference type="Gene3D" id="1.10.510.10">
    <property type="entry name" value="Transferase(Phosphotransferase) domain 1"/>
    <property type="match status" value="1"/>
</dbReference>
<dbReference type="InterPro" id="IPR011992">
    <property type="entry name" value="EF-hand-dom_pair"/>
</dbReference>
<gene>
    <name evidence="20" type="ORF">FOZ62_007131</name>
</gene>
<evidence type="ECO:0000256" key="12">
    <source>
        <dbReference type="ARBA" id="ARBA00022840"/>
    </source>
</evidence>
<dbReference type="CDD" id="cd00051">
    <property type="entry name" value="EFh"/>
    <property type="match status" value="1"/>
</dbReference>
<evidence type="ECO:0000256" key="5">
    <source>
        <dbReference type="ARBA" id="ARBA00022527"/>
    </source>
</evidence>
<feature type="domain" description="EF-hand" evidence="19">
    <location>
        <begin position="518"/>
        <end position="550"/>
    </location>
</feature>
<sequence length="876" mass="98535">GGRKSGKKRSSSRGRLNETSRQLSRFSLTSQASSFSQLERADLSSTYRPPPPQTDCCACLGAAVRWCFGVDPSGREMLNRRDRRLVAQHEKLGPLAEGLLEAPPPPKLEHSITDRVRDQVYEIQRQRSDRTSFINPGMNGNALGATRSPPGHGGPDAAMDHTDIVSLRLKLDPTRKVTSKYRWTGIRLGKGGYASVYEVHERSTGARRACKIISKKRVEDLELLERELQVLISLDHPNVIRMLSWYESDNNLYVIMELCEGGELFDVIDKREELYSGSIIRQIFLGVAYLHQVGIVHRDLKLENCLFKTKDMRSCVKLIDFGLAGLKPMYHDKPWLKDVLGTALYMAPEVISDNTYYDEKCDSWSVGIIMYIMLTGQHPFWTPKSLSDENELFERVKTMEPDLSKIPSKAAAELVGLLLQKDPTKRPSAREALNHPWLRQHEFYPAYQQRQLLHNLRSFGNFRRLERAVLTVIAFNTSSREMEQMRETFITLDKDNSGGLSPQEIVSGLRRLDIEIPDDIDQILESVDADQSGEVDYTEFVAAVMDRNNVMQKEAVDAAFNWFDQDSNGKISRAELEEVVGDEEANWAIERFAKLPLSRPWLDRDDFVRVVQAIAMIKDESSSSGSEVSEGEISSAPEYLPACDDDDEGQHRHRQDSRGSLGGRRKRIKRRCRKRCQSWCGLTLVTQSEPSSPHALAEAATDDALKRLQEGRPGTPAVPSLTRRIGLDFRKSDDRLGPLNEDAGNEKADFTRGEGEASSSVAPPYANRQSPPFNAFPKRSTFQRSPSKEPELSGESMPSAANTDAKRRQAGPLMNPLRTGQYLLPPADNKVERQRTNSSSDPSSSSELWESLESLPKLQIPSSLPPPIDPSKPDQR</sequence>
<evidence type="ECO:0000256" key="16">
    <source>
        <dbReference type="PROSITE-ProRule" id="PRU10141"/>
    </source>
</evidence>
<keyword evidence="8" id="KW-0677">Repeat</keyword>
<dbReference type="Proteomes" id="UP000574390">
    <property type="component" value="Unassembled WGS sequence"/>
</dbReference>
<dbReference type="CDD" id="cd05117">
    <property type="entry name" value="STKc_CAMK"/>
    <property type="match status" value="1"/>
</dbReference>
<dbReference type="InterPro" id="IPR011009">
    <property type="entry name" value="Kinase-like_dom_sf"/>
</dbReference>
<evidence type="ECO:0000313" key="20">
    <source>
        <dbReference type="EMBL" id="KAF4704968.1"/>
    </source>
</evidence>
<dbReference type="FunFam" id="1.10.510.10:FF:000571">
    <property type="entry name" value="Maternal embryonic leucine zipper kinase"/>
    <property type="match status" value="1"/>
</dbReference>
<dbReference type="PROSITE" id="PS00018">
    <property type="entry name" value="EF_HAND_1"/>
    <property type="match status" value="2"/>
</dbReference>
<evidence type="ECO:0000256" key="11">
    <source>
        <dbReference type="ARBA" id="ARBA00022837"/>
    </source>
</evidence>
<comment type="catalytic activity">
    <reaction evidence="15">
        <text>L-seryl-[protein] + ATP = O-phospho-L-seryl-[protein] + ADP + H(+)</text>
        <dbReference type="Rhea" id="RHEA:17989"/>
        <dbReference type="Rhea" id="RHEA-COMP:9863"/>
        <dbReference type="Rhea" id="RHEA-COMP:11604"/>
        <dbReference type="ChEBI" id="CHEBI:15378"/>
        <dbReference type="ChEBI" id="CHEBI:29999"/>
        <dbReference type="ChEBI" id="CHEBI:30616"/>
        <dbReference type="ChEBI" id="CHEBI:83421"/>
        <dbReference type="ChEBI" id="CHEBI:456216"/>
        <dbReference type="EC" id="2.7.11.1"/>
    </reaction>
</comment>
<dbReference type="SMART" id="SM00220">
    <property type="entry name" value="S_TKc"/>
    <property type="match status" value="1"/>
</dbReference>
<organism evidence="20 21">
    <name type="scientific">Perkinsus olseni</name>
    <name type="common">Perkinsus atlanticus</name>
    <dbReference type="NCBI Taxonomy" id="32597"/>
    <lineage>
        <taxon>Eukaryota</taxon>
        <taxon>Sar</taxon>
        <taxon>Alveolata</taxon>
        <taxon>Perkinsozoa</taxon>
        <taxon>Perkinsea</taxon>
        <taxon>Perkinsida</taxon>
        <taxon>Perkinsidae</taxon>
        <taxon>Perkinsus</taxon>
    </lineage>
</organism>
<feature type="compositionally biased region" description="Basic and acidic residues" evidence="17">
    <location>
        <begin position="725"/>
        <end position="736"/>
    </location>
</feature>
<dbReference type="AlphaFoldDB" id="A0A7J6Q9M7"/>
<dbReference type="GO" id="GO:0005524">
    <property type="term" value="F:ATP binding"/>
    <property type="evidence" value="ECO:0007669"/>
    <property type="project" value="UniProtKB-UniRule"/>
</dbReference>
<dbReference type="EC" id="2.7.11.1" evidence="4"/>
<dbReference type="FunFam" id="3.30.200.20:FF:000315">
    <property type="entry name" value="Calcium-dependent protein kinase 3"/>
    <property type="match status" value="1"/>
</dbReference>
<comment type="similarity">
    <text evidence="13">Belongs to the protein kinase superfamily. Ser/Thr protein kinase family. CDPK subfamily.</text>
</comment>
<dbReference type="InterPro" id="IPR018247">
    <property type="entry name" value="EF_Hand_1_Ca_BS"/>
</dbReference>
<dbReference type="Pfam" id="PF13202">
    <property type="entry name" value="EF-hand_5"/>
    <property type="match status" value="1"/>
</dbReference>
<feature type="region of interest" description="Disordered" evidence="17">
    <location>
        <begin position="1"/>
        <end position="28"/>
    </location>
</feature>
<protein>
    <recommendedName>
        <fullName evidence="4">non-specific serine/threonine protein kinase</fullName>
        <ecNumber evidence="4">2.7.11.1</ecNumber>
    </recommendedName>
</protein>
<feature type="compositionally biased region" description="Low complexity" evidence="17">
    <location>
        <begin position="838"/>
        <end position="862"/>
    </location>
</feature>
<feature type="domain" description="EF-hand" evidence="19">
    <location>
        <begin position="480"/>
        <end position="515"/>
    </location>
</feature>
<dbReference type="PANTHER" id="PTHR24349">
    <property type="entry name" value="SERINE/THREONINE-PROTEIN KINASE"/>
    <property type="match status" value="1"/>
</dbReference>
<evidence type="ECO:0000256" key="8">
    <source>
        <dbReference type="ARBA" id="ARBA00022737"/>
    </source>
</evidence>
<comment type="caution">
    <text evidence="20">The sequence shown here is derived from an EMBL/GenBank/DDBJ whole genome shotgun (WGS) entry which is preliminary data.</text>
</comment>
<dbReference type="InterPro" id="IPR008271">
    <property type="entry name" value="Ser/Thr_kinase_AS"/>
</dbReference>
<name>A0A7J6Q9M7_PEROL</name>
<dbReference type="Gene3D" id="1.10.238.10">
    <property type="entry name" value="EF-hand"/>
    <property type="match status" value="2"/>
</dbReference>
<dbReference type="PROSITE" id="PS00107">
    <property type="entry name" value="PROTEIN_KINASE_ATP"/>
    <property type="match status" value="1"/>
</dbReference>
<dbReference type="InterPro" id="IPR000719">
    <property type="entry name" value="Prot_kinase_dom"/>
</dbReference>
<dbReference type="PROSITE" id="PS50011">
    <property type="entry name" value="PROTEIN_KINASE_DOM"/>
    <property type="match status" value="1"/>
</dbReference>
<dbReference type="Pfam" id="PF13499">
    <property type="entry name" value="EF-hand_7"/>
    <property type="match status" value="1"/>
</dbReference>
<evidence type="ECO:0000256" key="2">
    <source>
        <dbReference type="ARBA" id="ARBA00005253"/>
    </source>
</evidence>
<feature type="binding site" evidence="16">
    <location>
        <position position="211"/>
    </location>
    <ligand>
        <name>ATP</name>
        <dbReference type="ChEBI" id="CHEBI:30616"/>
    </ligand>
</feature>
<comment type="similarity">
    <text evidence="2">Belongs to the centrin family.</text>
</comment>
<feature type="non-terminal residue" evidence="20">
    <location>
        <position position="1"/>
    </location>
</feature>
<dbReference type="GO" id="GO:0043226">
    <property type="term" value="C:organelle"/>
    <property type="evidence" value="ECO:0007669"/>
    <property type="project" value="UniProtKB-ARBA"/>
</dbReference>
<evidence type="ECO:0000256" key="15">
    <source>
        <dbReference type="ARBA" id="ARBA00048679"/>
    </source>
</evidence>
<dbReference type="InterPro" id="IPR017441">
    <property type="entry name" value="Protein_kinase_ATP_BS"/>
</dbReference>
<dbReference type="PROSITE" id="PS00108">
    <property type="entry name" value="PROTEIN_KINASE_ST"/>
    <property type="match status" value="1"/>
</dbReference>
<keyword evidence="5" id="KW-0723">Serine/threonine-protein kinase</keyword>